<accession>A0A072PB58</accession>
<organism evidence="1 2">
    <name type="scientific">Exophiala aquamarina CBS 119918</name>
    <dbReference type="NCBI Taxonomy" id="1182545"/>
    <lineage>
        <taxon>Eukaryota</taxon>
        <taxon>Fungi</taxon>
        <taxon>Dikarya</taxon>
        <taxon>Ascomycota</taxon>
        <taxon>Pezizomycotina</taxon>
        <taxon>Eurotiomycetes</taxon>
        <taxon>Chaetothyriomycetidae</taxon>
        <taxon>Chaetothyriales</taxon>
        <taxon>Herpotrichiellaceae</taxon>
        <taxon>Exophiala</taxon>
    </lineage>
</organism>
<keyword evidence="2" id="KW-1185">Reference proteome</keyword>
<dbReference type="HOGENOM" id="CLU_025337_0_0_1"/>
<dbReference type="Gene3D" id="3.90.640.10">
    <property type="entry name" value="Actin, Chain A, domain 4"/>
    <property type="match status" value="1"/>
</dbReference>
<dbReference type="InterPro" id="IPR043129">
    <property type="entry name" value="ATPase_NBD"/>
</dbReference>
<dbReference type="CDD" id="cd10170">
    <property type="entry name" value="ASKHA_NBD_HSP70"/>
    <property type="match status" value="1"/>
</dbReference>
<dbReference type="SUPFAM" id="SSF53067">
    <property type="entry name" value="Actin-like ATPase domain"/>
    <property type="match status" value="2"/>
</dbReference>
<evidence type="ECO:0000313" key="1">
    <source>
        <dbReference type="EMBL" id="KEF57012.1"/>
    </source>
</evidence>
<reference evidence="1 2" key="1">
    <citation type="submission" date="2013-03" db="EMBL/GenBank/DDBJ databases">
        <title>The Genome Sequence of Exophiala aquamarina CBS 119918.</title>
        <authorList>
            <consortium name="The Broad Institute Genomics Platform"/>
            <person name="Cuomo C."/>
            <person name="de Hoog S."/>
            <person name="Gorbushina A."/>
            <person name="Walker B."/>
            <person name="Young S.K."/>
            <person name="Zeng Q."/>
            <person name="Gargeya S."/>
            <person name="Fitzgerald M."/>
            <person name="Haas B."/>
            <person name="Abouelleil A."/>
            <person name="Allen A.W."/>
            <person name="Alvarado L."/>
            <person name="Arachchi H.M."/>
            <person name="Berlin A.M."/>
            <person name="Chapman S.B."/>
            <person name="Gainer-Dewar J."/>
            <person name="Goldberg J."/>
            <person name="Griggs A."/>
            <person name="Gujja S."/>
            <person name="Hansen M."/>
            <person name="Howarth C."/>
            <person name="Imamovic A."/>
            <person name="Ireland A."/>
            <person name="Larimer J."/>
            <person name="McCowan C."/>
            <person name="Murphy C."/>
            <person name="Pearson M."/>
            <person name="Poon T.W."/>
            <person name="Priest M."/>
            <person name="Roberts A."/>
            <person name="Saif S."/>
            <person name="Shea T."/>
            <person name="Sisk P."/>
            <person name="Sykes S."/>
            <person name="Wortman J."/>
            <person name="Nusbaum C."/>
            <person name="Birren B."/>
        </authorList>
    </citation>
    <scope>NUCLEOTIDE SEQUENCE [LARGE SCALE GENOMIC DNA]</scope>
    <source>
        <strain evidence="1 2">CBS 119918</strain>
    </source>
</reference>
<sequence length="576" mass="64827">MPTINDNSPAVVKPDSFPNHINQPSIELSIAYDFGTSSTKAAFRITKRGIFRANQHSLEHIGEIETVDFRGQPFVRTQIAWENSEDTNGTQPQQLWGHEVTLALKAGRISNDDVFSRLKPIVFQENHPDLIKVQTKISRLDDSIRQRPRRNAHPGEPQFVEIDQLQLLSDNMGHVHRYVLSQIAAPPNRHNNQVSILLPVAATPAQQQTMLDLAKTAGISDLSTIGEPTAALVRHVRIGRDDYTGRVLALLDIGAGSVDLQIWKIVSTQPLRIQEVIKSRTEWCGGDAVNKEAARIIIKGIASRSNMAKVLGSVQGTCRGKNMSESQFQDMLETEFEEAKKSFYHPSRARHKDTVVLTPEDMAEIYRSPLRKIMAMLRGAVEDMKQEGYREPFDTIVMFGGGANEYIQHQIESASEANKTLGVDCEIMSIRPTDASFMTAAAVGAIYIQEDEAILDKRVTLRGYYIARNIIAGDLPDVGEDDNLEFFKHDQQLRRTNVSKCLIQPGTTVGRRHLAIIRGERALLPEDQDVHRCWDHEERLYFSDQEVKDDTWVERPGNTLHEMPSPLKFKITAGWQ</sequence>
<dbReference type="OrthoDB" id="4150103at2759"/>
<dbReference type="STRING" id="1182545.A0A072PB58"/>
<dbReference type="EMBL" id="AMGV01000005">
    <property type="protein sequence ID" value="KEF57012.1"/>
    <property type="molecule type" value="Genomic_DNA"/>
</dbReference>
<comment type="caution">
    <text evidence="1">The sequence shown here is derived from an EMBL/GenBank/DDBJ whole genome shotgun (WGS) entry which is preliminary data.</text>
</comment>
<protein>
    <submittedName>
        <fullName evidence="1">Uncharacterized protein</fullName>
    </submittedName>
</protein>
<gene>
    <name evidence="1" type="ORF">A1O9_07202</name>
</gene>
<name>A0A072PB58_9EURO</name>
<evidence type="ECO:0000313" key="2">
    <source>
        <dbReference type="Proteomes" id="UP000027920"/>
    </source>
</evidence>
<dbReference type="VEuPathDB" id="FungiDB:A1O9_07202"/>
<dbReference type="GeneID" id="25282116"/>
<dbReference type="Gene3D" id="3.30.420.40">
    <property type="match status" value="2"/>
</dbReference>
<dbReference type="RefSeq" id="XP_013259602.1">
    <property type="nucleotide sequence ID" value="XM_013404148.1"/>
</dbReference>
<proteinExistence type="predicted"/>
<dbReference type="PANTHER" id="PTHR42749">
    <property type="entry name" value="CELL SHAPE-DETERMINING PROTEIN MREB"/>
    <property type="match status" value="1"/>
</dbReference>
<dbReference type="PANTHER" id="PTHR42749:SF1">
    <property type="entry name" value="CELL SHAPE-DETERMINING PROTEIN MREB"/>
    <property type="match status" value="1"/>
</dbReference>
<dbReference type="Proteomes" id="UP000027920">
    <property type="component" value="Unassembled WGS sequence"/>
</dbReference>
<dbReference type="AlphaFoldDB" id="A0A072PB58"/>